<evidence type="ECO:0000256" key="2">
    <source>
        <dbReference type="ARBA" id="ARBA00023125"/>
    </source>
</evidence>
<evidence type="ECO:0000313" key="5">
    <source>
        <dbReference type="EMBL" id="RYC69868.1"/>
    </source>
</evidence>
<gene>
    <name evidence="5" type="ORF">EQG79_14850</name>
</gene>
<dbReference type="SMART" id="SM00866">
    <property type="entry name" value="UTRA"/>
    <property type="match status" value="1"/>
</dbReference>
<name>A0A4V1RWD3_9BACT</name>
<comment type="caution">
    <text evidence="5">The sequence shown here is derived from an EMBL/GenBank/DDBJ whole genome shotgun (WGS) entry which is preliminary data.</text>
</comment>
<keyword evidence="6" id="KW-1185">Reference proteome</keyword>
<protein>
    <submittedName>
        <fullName evidence="5">GntR family transcriptional regulator</fullName>
    </submittedName>
</protein>
<dbReference type="PROSITE" id="PS50949">
    <property type="entry name" value="HTH_GNTR"/>
    <property type="match status" value="1"/>
</dbReference>
<dbReference type="CDD" id="cd07377">
    <property type="entry name" value="WHTH_GntR"/>
    <property type="match status" value="1"/>
</dbReference>
<reference evidence="5 6" key="1">
    <citation type="submission" date="2019-01" db="EMBL/GenBank/DDBJ databases">
        <title>Spirosoma flava sp. nov., a propanil-degrading bacterium isolated from herbicide-contaminated soil.</title>
        <authorList>
            <person name="Zhang L."/>
            <person name="Jiang J.-D."/>
        </authorList>
    </citation>
    <scope>NUCLEOTIDE SEQUENCE [LARGE SCALE GENOMIC DNA]</scope>
    <source>
        <strain evidence="5 6">TY50</strain>
    </source>
</reference>
<dbReference type="InterPro" id="IPR036388">
    <property type="entry name" value="WH-like_DNA-bd_sf"/>
</dbReference>
<evidence type="ECO:0000313" key="6">
    <source>
        <dbReference type="Proteomes" id="UP000290407"/>
    </source>
</evidence>
<accession>A0A4V1RWD3</accession>
<dbReference type="InterPro" id="IPR011663">
    <property type="entry name" value="UTRA"/>
</dbReference>
<keyword evidence="3" id="KW-0804">Transcription</keyword>
<dbReference type="SUPFAM" id="SSF46785">
    <property type="entry name" value="Winged helix' DNA-binding domain"/>
    <property type="match status" value="1"/>
</dbReference>
<dbReference type="Gene3D" id="3.40.1410.10">
    <property type="entry name" value="Chorismate lyase-like"/>
    <property type="match status" value="1"/>
</dbReference>
<dbReference type="GO" id="GO:0003700">
    <property type="term" value="F:DNA-binding transcription factor activity"/>
    <property type="evidence" value="ECO:0007669"/>
    <property type="project" value="InterPro"/>
</dbReference>
<evidence type="ECO:0000256" key="1">
    <source>
        <dbReference type="ARBA" id="ARBA00023015"/>
    </source>
</evidence>
<sequence length="237" mass="27006">MLTRPRQYLLIYESLKTQLTAGVYPKGSLLPSENELAGQFQTTRTTVRQALTELVRDGYIERQHGRGSIVRSERQTLGLLSFQGFSEVVAGDHAVRTTFLKPITLQDWPSAFVFPLTDTERVLDCLALERIRYADEHPVMLEYTFVPNVGLDDMLTNDLLDGSLFRTLHQRYQLAIIDMQQRLYAVGATARQAAVFGCALHTPLLYMERRYLTSRPGLHVYSQLYCHTDKYAISNGL</sequence>
<dbReference type="PRINTS" id="PR00035">
    <property type="entry name" value="HTHGNTR"/>
</dbReference>
<dbReference type="Proteomes" id="UP000290407">
    <property type="component" value="Unassembled WGS sequence"/>
</dbReference>
<dbReference type="Pfam" id="PF07702">
    <property type="entry name" value="UTRA"/>
    <property type="match status" value="1"/>
</dbReference>
<dbReference type="GO" id="GO:0045892">
    <property type="term" value="P:negative regulation of DNA-templated transcription"/>
    <property type="evidence" value="ECO:0007669"/>
    <property type="project" value="TreeGrafter"/>
</dbReference>
<dbReference type="PANTHER" id="PTHR44846">
    <property type="entry name" value="MANNOSYL-D-GLYCERATE TRANSPORT/METABOLISM SYSTEM REPRESSOR MNGR-RELATED"/>
    <property type="match status" value="1"/>
</dbReference>
<dbReference type="SUPFAM" id="SSF64288">
    <property type="entry name" value="Chorismate lyase-like"/>
    <property type="match status" value="1"/>
</dbReference>
<dbReference type="InterPro" id="IPR028978">
    <property type="entry name" value="Chorismate_lyase_/UTRA_dom_sf"/>
</dbReference>
<dbReference type="PANTHER" id="PTHR44846:SF1">
    <property type="entry name" value="MANNOSYL-D-GLYCERATE TRANSPORT_METABOLISM SYSTEM REPRESSOR MNGR-RELATED"/>
    <property type="match status" value="1"/>
</dbReference>
<feature type="domain" description="HTH gntR-type" evidence="4">
    <location>
        <begin position="5"/>
        <end position="73"/>
    </location>
</feature>
<dbReference type="GO" id="GO:0003677">
    <property type="term" value="F:DNA binding"/>
    <property type="evidence" value="ECO:0007669"/>
    <property type="project" value="UniProtKB-KW"/>
</dbReference>
<evidence type="ECO:0000259" key="4">
    <source>
        <dbReference type="PROSITE" id="PS50949"/>
    </source>
</evidence>
<dbReference type="Pfam" id="PF00392">
    <property type="entry name" value="GntR"/>
    <property type="match status" value="1"/>
</dbReference>
<dbReference type="InterPro" id="IPR000524">
    <property type="entry name" value="Tscrpt_reg_HTH_GntR"/>
</dbReference>
<dbReference type="RefSeq" id="WP_129602234.1">
    <property type="nucleotide sequence ID" value="NZ_SBLB01000003.1"/>
</dbReference>
<proteinExistence type="predicted"/>
<evidence type="ECO:0000256" key="3">
    <source>
        <dbReference type="ARBA" id="ARBA00023163"/>
    </source>
</evidence>
<dbReference type="Gene3D" id="1.10.10.10">
    <property type="entry name" value="Winged helix-like DNA-binding domain superfamily/Winged helix DNA-binding domain"/>
    <property type="match status" value="1"/>
</dbReference>
<dbReference type="SMART" id="SM00345">
    <property type="entry name" value="HTH_GNTR"/>
    <property type="match status" value="1"/>
</dbReference>
<dbReference type="InterPro" id="IPR050679">
    <property type="entry name" value="Bact_HTH_transcr_reg"/>
</dbReference>
<dbReference type="AlphaFoldDB" id="A0A4V1RWD3"/>
<keyword evidence="1" id="KW-0805">Transcription regulation</keyword>
<dbReference type="InterPro" id="IPR036390">
    <property type="entry name" value="WH_DNA-bd_sf"/>
</dbReference>
<keyword evidence="2" id="KW-0238">DNA-binding</keyword>
<organism evidence="5 6">
    <name type="scientific">Spirosoma sordidisoli</name>
    <dbReference type="NCBI Taxonomy" id="2502893"/>
    <lineage>
        <taxon>Bacteria</taxon>
        <taxon>Pseudomonadati</taxon>
        <taxon>Bacteroidota</taxon>
        <taxon>Cytophagia</taxon>
        <taxon>Cytophagales</taxon>
        <taxon>Cytophagaceae</taxon>
        <taxon>Spirosoma</taxon>
    </lineage>
</organism>
<dbReference type="EMBL" id="SBLB01000003">
    <property type="protein sequence ID" value="RYC69868.1"/>
    <property type="molecule type" value="Genomic_DNA"/>
</dbReference>